<dbReference type="Pfam" id="PF14016">
    <property type="entry name" value="DUF4232"/>
    <property type="match status" value="1"/>
</dbReference>
<evidence type="ECO:0000256" key="2">
    <source>
        <dbReference type="SAM" id="SignalP"/>
    </source>
</evidence>
<feature type="chain" id="PRO_5039127258" evidence="2">
    <location>
        <begin position="18"/>
        <end position="206"/>
    </location>
</feature>
<gene>
    <name evidence="4" type="ORF">C5E45_22170</name>
</gene>
<evidence type="ECO:0000259" key="3">
    <source>
        <dbReference type="Pfam" id="PF14016"/>
    </source>
</evidence>
<dbReference type="InterPro" id="IPR025326">
    <property type="entry name" value="DUF4232"/>
</dbReference>
<sequence length="206" mass="20214">MAWWSLTVAVAVTAAVAVVVTGCGSDQSAPDTPNTSTAPALHVGSVPSDDGTPSTRAANAVAAQCRTSDLAAALGPANAAAGTVAFPIVFTNNGSGPCVLEGFPGVSYATGPDSAPVGTPAAREGTASGPVSLAAGGQASALVFAVDVHNIPAEQCGPVDVPGLRIYPPDNTASLYLDHAATACGNGQMTTHQLRVRALVPGAEGR</sequence>
<dbReference type="AlphaFoldDB" id="A0A2S6ALK3"/>
<feature type="compositionally biased region" description="Polar residues" evidence="1">
    <location>
        <begin position="24"/>
        <end position="38"/>
    </location>
</feature>
<dbReference type="EMBL" id="PSZC01000016">
    <property type="protein sequence ID" value="PPJ36108.1"/>
    <property type="molecule type" value="Genomic_DNA"/>
</dbReference>
<evidence type="ECO:0000256" key="1">
    <source>
        <dbReference type="SAM" id="MobiDB-lite"/>
    </source>
</evidence>
<feature type="signal peptide" evidence="2">
    <location>
        <begin position="1"/>
        <end position="17"/>
    </location>
</feature>
<accession>A0A2S6ALK3</accession>
<evidence type="ECO:0000313" key="5">
    <source>
        <dbReference type="Proteomes" id="UP000239874"/>
    </source>
</evidence>
<protein>
    <submittedName>
        <fullName evidence="4">DUF4232 domain-containing protein</fullName>
    </submittedName>
</protein>
<feature type="domain" description="DUF4232" evidence="3">
    <location>
        <begin position="65"/>
        <end position="198"/>
    </location>
</feature>
<feature type="region of interest" description="Disordered" evidence="1">
    <location>
        <begin position="24"/>
        <end position="58"/>
    </location>
</feature>
<comment type="caution">
    <text evidence="4">The sequence shown here is derived from an EMBL/GenBank/DDBJ whole genome shotgun (WGS) entry which is preliminary data.</text>
</comment>
<proteinExistence type="predicted"/>
<dbReference type="RefSeq" id="WP_104376762.1">
    <property type="nucleotide sequence ID" value="NZ_PSZC01000016.1"/>
</dbReference>
<keyword evidence="2" id="KW-0732">Signal</keyword>
<name>A0A2S6ALK3_9NOCA</name>
<organism evidence="4 5">
    <name type="scientific">Nocardia nova</name>
    <dbReference type="NCBI Taxonomy" id="37330"/>
    <lineage>
        <taxon>Bacteria</taxon>
        <taxon>Bacillati</taxon>
        <taxon>Actinomycetota</taxon>
        <taxon>Actinomycetes</taxon>
        <taxon>Mycobacteriales</taxon>
        <taxon>Nocardiaceae</taxon>
        <taxon>Nocardia</taxon>
    </lineage>
</organism>
<reference evidence="4 5" key="1">
    <citation type="submission" date="2018-02" db="EMBL/GenBank/DDBJ databases">
        <title>8 Nocardia nova and 1 Nocardia cyriacigeorgica strain used for evolution to TMP-SMX.</title>
        <authorList>
            <person name="Mehta H."/>
            <person name="Weng J."/>
            <person name="Shamoo Y."/>
        </authorList>
    </citation>
    <scope>NUCLEOTIDE SEQUENCE [LARGE SCALE GENOMIC DNA]</scope>
    <source>
        <strain evidence="4 5">MDA3139</strain>
    </source>
</reference>
<dbReference type="Proteomes" id="UP000239874">
    <property type="component" value="Unassembled WGS sequence"/>
</dbReference>
<evidence type="ECO:0000313" key="4">
    <source>
        <dbReference type="EMBL" id="PPJ36108.1"/>
    </source>
</evidence>